<reference evidence="7 10" key="1">
    <citation type="journal article" date="2019" name="Int. J. Syst. Evol. Microbiol.">
        <title>The Global Catalogue of Microorganisms (GCM) 10K type strain sequencing project: providing services to taxonomists for standard genome sequencing and annotation.</title>
        <authorList>
            <consortium name="The Broad Institute Genomics Platform"/>
            <consortium name="The Broad Institute Genome Sequencing Center for Infectious Disease"/>
            <person name="Wu L."/>
            <person name="Ma J."/>
        </authorList>
    </citation>
    <scope>NUCLEOTIDE SEQUENCE [LARGE SCALE GENOMIC DNA]</scope>
    <source>
        <strain evidence="7 10">JCM 10667</strain>
    </source>
</reference>
<dbReference type="EMBL" id="BAAAHD010000001">
    <property type="protein sequence ID" value="GAA0542150.1"/>
    <property type="molecule type" value="Genomic_DNA"/>
</dbReference>
<dbReference type="AlphaFoldDB" id="A0A7W7I712"/>
<feature type="signal peptide" evidence="5">
    <location>
        <begin position="1"/>
        <end position="19"/>
    </location>
</feature>
<evidence type="ECO:0000256" key="5">
    <source>
        <dbReference type="SAM" id="SignalP"/>
    </source>
</evidence>
<dbReference type="Proteomes" id="UP001501427">
    <property type="component" value="Unassembled WGS sequence"/>
</dbReference>
<dbReference type="InterPro" id="IPR013148">
    <property type="entry name" value="Glyco_hydro_32_N"/>
</dbReference>
<comment type="caution">
    <text evidence="8">The sequence shown here is derived from an EMBL/GenBank/DDBJ whole genome shotgun (WGS) entry which is preliminary data.</text>
</comment>
<evidence type="ECO:0000313" key="8">
    <source>
        <dbReference type="EMBL" id="MBB4771628.1"/>
    </source>
</evidence>
<dbReference type="EMBL" id="JACHMV010000001">
    <property type="protein sequence ID" value="MBB4771628.1"/>
    <property type="molecule type" value="Genomic_DNA"/>
</dbReference>
<sequence>MIPRRRVLALLISVFTAAAAIVAHGPPAAAATYDAYVMAYFTESPSMTGANYGLHLAVSRDGLNWTPLNRNAPVTTPTAGTRGLRDPFVFRKQDGSFVVLATDLYGTDFSQNNQYLHVWDSADLRSFTGYRRIRMHTQRQGARGRERGERQRRPGAPMGGQRHRRPTPRVT</sequence>
<feature type="compositionally biased region" description="Basic and acidic residues" evidence="4">
    <location>
        <begin position="143"/>
        <end position="152"/>
    </location>
</feature>
<feature type="domain" description="Glycosyl hydrolase family 32 N-terminal" evidence="6">
    <location>
        <begin position="37"/>
        <end position="138"/>
    </location>
</feature>
<dbReference type="Pfam" id="PF00251">
    <property type="entry name" value="Glyco_hydro_32N"/>
    <property type="match status" value="1"/>
</dbReference>
<proteinExistence type="inferred from homology"/>
<feature type="chain" id="PRO_5038700376" description="Glycosyl hydrolase family 32 N-terminal domain-containing protein" evidence="5">
    <location>
        <begin position="20"/>
        <end position="171"/>
    </location>
</feature>
<accession>A0A7W7I712</accession>
<evidence type="ECO:0000256" key="2">
    <source>
        <dbReference type="ARBA" id="ARBA00022801"/>
    </source>
</evidence>
<name>A0A7W7I712_9ACTN</name>
<evidence type="ECO:0000313" key="10">
    <source>
        <dbReference type="Proteomes" id="UP001501427"/>
    </source>
</evidence>
<reference evidence="7" key="3">
    <citation type="submission" date="2023-12" db="EMBL/GenBank/DDBJ databases">
        <authorList>
            <person name="Sun Q."/>
            <person name="Inoue M."/>
        </authorList>
    </citation>
    <scope>NUCLEOTIDE SEQUENCE</scope>
    <source>
        <strain evidence="7">JCM 10667</strain>
    </source>
</reference>
<feature type="compositionally biased region" description="Basic residues" evidence="4">
    <location>
        <begin position="161"/>
        <end position="171"/>
    </location>
</feature>
<evidence type="ECO:0000256" key="4">
    <source>
        <dbReference type="SAM" id="MobiDB-lite"/>
    </source>
</evidence>
<gene>
    <name evidence="8" type="ORF">F4557_000046</name>
    <name evidence="7" type="ORF">GCM10009546_00270</name>
</gene>
<feature type="region of interest" description="Disordered" evidence="4">
    <location>
        <begin position="135"/>
        <end position="171"/>
    </location>
</feature>
<dbReference type="GO" id="GO:0016798">
    <property type="term" value="F:hydrolase activity, acting on glycosyl bonds"/>
    <property type="evidence" value="ECO:0007669"/>
    <property type="project" value="UniProtKB-KW"/>
</dbReference>
<dbReference type="InterPro" id="IPR023296">
    <property type="entry name" value="Glyco_hydro_beta-prop_sf"/>
</dbReference>
<keyword evidence="10" id="KW-1185">Reference proteome</keyword>
<protein>
    <recommendedName>
        <fullName evidence="6">Glycosyl hydrolase family 32 N-terminal domain-containing protein</fullName>
    </recommendedName>
</protein>
<dbReference type="SUPFAM" id="SSF75005">
    <property type="entry name" value="Arabinanase/levansucrase/invertase"/>
    <property type="match status" value="1"/>
</dbReference>
<dbReference type="RefSeq" id="WP_229808261.1">
    <property type="nucleotide sequence ID" value="NZ_BAAAHD010000001.1"/>
</dbReference>
<organism evidence="8 9">
    <name type="scientific">Actinomadura livida</name>
    <dbReference type="NCBI Taxonomy" id="79909"/>
    <lineage>
        <taxon>Bacteria</taxon>
        <taxon>Bacillati</taxon>
        <taxon>Actinomycetota</taxon>
        <taxon>Actinomycetes</taxon>
        <taxon>Streptosporangiales</taxon>
        <taxon>Thermomonosporaceae</taxon>
        <taxon>Actinomadura</taxon>
    </lineage>
</organism>
<evidence type="ECO:0000259" key="6">
    <source>
        <dbReference type="Pfam" id="PF00251"/>
    </source>
</evidence>
<keyword evidence="2" id="KW-0378">Hydrolase</keyword>
<evidence type="ECO:0000256" key="3">
    <source>
        <dbReference type="ARBA" id="ARBA00023295"/>
    </source>
</evidence>
<comment type="similarity">
    <text evidence="1">Belongs to the glycosyl hydrolase 32 family.</text>
</comment>
<evidence type="ECO:0000313" key="9">
    <source>
        <dbReference type="Proteomes" id="UP000549343"/>
    </source>
</evidence>
<evidence type="ECO:0000313" key="7">
    <source>
        <dbReference type="EMBL" id="GAA0542150.1"/>
    </source>
</evidence>
<reference evidence="8 9" key="2">
    <citation type="submission" date="2020-08" db="EMBL/GenBank/DDBJ databases">
        <title>Sequencing the genomes of 1000 actinobacteria strains.</title>
        <authorList>
            <person name="Klenk H.-P."/>
        </authorList>
    </citation>
    <scope>NUCLEOTIDE SEQUENCE [LARGE SCALE GENOMIC DNA]</scope>
    <source>
        <strain evidence="8 9">DSM 44772</strain>
    </source>
</reference>
<evidence type="ECO:0000256" key="1">
    <source>
        <dbReference type="ARBA" id="ARBA00009902"/>
    </source>
</evidence>
<keyword evidence="3" id="KW-0326">Glycosidase</keyword>
<keyword evidence="5" id="KW-0732">Signal</keyword>
<dbReference type="Gene3D" id="2.115.10.20">
    <property type="entry name" value="Glycosyl hydrolase domain, family 43"/>
    <property type="match status" value="1"/>
</dbReference>
<dbReference type="Proteomes" id="UP000549343">
    <property type="component" value="Unassembled WGS sequence"/>
</dbReference>